<dbReference type="EMBL" id="FOIM01000001">
    <property type="protein sequence ID" value="SES96683.1"/>
    <property type="molecule type" value="Genomic_DNA"/>
</dbReference>
<evidence type="ECO:0000256" key="5">
    <source>
        <dbReference type="ARBA" id="ARBA00024867"/>
    </source>
</evidence>
<sequence>MPQDKVLIVDDDLHILRMASRILQSDGIATTEVSSGREALNQILYSHYDLVLLDINLDDLDGFSIVKKVRAQGISTPIIIISGNTEEYNTIFGLGIGADDYLAKPVSPAILGAKVKALIRRNRTAMESSEKVLERGPFSFDLETYTLYMDHREIPLTSKEKQLVCLFLKNINTVFTKEMLFEQVWKDKAVDDNTIMVNIRNIRSKIEPDPKNPQYLKTVWGMGYQFVLPQR</sequence>
<organism evidence="10 11">
    <name type="scientific">Enterocloster lavalensis</name>
    <dbReference type="NCBI Taxonomy" id="460384"/>
    <lineage>
        <taxon>Bacteria</taxon>
        <taxon>Bacillati</taxon>
        <taxon>Bacillota</taxon>
        <taxon>Clostridia</taxon>
        <taxon>Lachnospirales</taxon>
        <taxon>Lachnospiraceae</taxon>
        <taxon>Enterocloster</taxon>
    </lineage>
</organism>
<dbReference type="SUPFAM" id="SSF52172">
    <property type="entry name" value="CheY-like"/>
    <property type="match status" value="1"/>
</dbReference>
<dbReference type="GO" id="GO:0032993">
    <property type="term" value="C:protein-DNA complex"/>
    <property type="evidence" value="ECO:0007669"/>
    <property type="project" value="TreeGrafter"/>
</dbReference>
<dbReference type="InterPro" id="IPR039420">
    <property type="entry name" value="WalR-like"/>
</dbReference>
<dbReference type="Gene3D" id="1.10.10.10">
    <property type="entry name" value="Winged helix-like DNA-binding domain superfamily/Winged helix DNA-binding domain"/>
    <property type="match status" value="1"/>
</dbReference>
<evidence type="ECO:0000256" key="7">
    <source>
        <dbReference type="PROSITE-ProRule" id="PRU01091"/>
    </source>
</evidence>
<keyword evidence="6" id="KW-0597">Phosphoprotein</keyword>
<dbReference type="InterPro" id="IPR011006">
    <property type="entry name" value="CheY-like_superfamily"/>
</dbReference>
<evidence type="ECO:0000259" key="9">
    <source>
        <dbReference type="PROSITE" id="PS51755"/>
    </source>
</evidence>
<evidence type="ECO:0000256" key="2">
    <source>
        <dbReference type="ARBA" id="ARBA00023015"/>
    </source>
</evidence>
<accession>A0A1I0ASE7</accession>
<dbReference type="SMART" id="SM00862">
    <property type="entry name" value="Trans_reg_C"/>
    <property type="match status" value="1"/>
</dbReference>
<dbReference type="Pfam" id="PF00486">
    <property type="entry name" value="Trans_reg_C"/>
    <property type="match status" value="1"/>
</dbReference>
<dbReference type="Proteomes" id="UP000198508">
    <property type="component" value="Unassembled WGS sequence"/>
</dbReference>
<dbReference type="PANTHER" id="PTHR48111:SF26">
    <property type="entry name" value="STAGE 0 SPORULATION PROTEIN A HOMOLOG"/>
    <property type="match status" value="1"/>
</dbReference>
<dbReference type="InterPro" id="IPR001789">
    <property type="entry name" value="Sig_transdc_resp-reg_receiver"/>
</dbReference>
<protein>
    <recommendedName>
        <fullName evidence="1">Stage 0 sporulation protein A homolog</fullName>
    </recommendedName>
</protein>
<name>A0A1I0ASE7_9FIRM</name>
<dbReference type="Gene3D" id="6.10.250.690">
    <property type="match status" value="1"/>
</dbReference>
<feature type="DNA-binding region" description="OmpR/PhoB-type" evidence="7">
    <location>
        <begin position="130"/>
        <end position="228"/>
    </location>
</feature>
<dbReference type="CDD" id="cd00383">
    <property type="entry name" value="trans_reg_C"/>
    <property type="match status" value="1"/>
</dbReference>
<feature type="modified residue" description="4-aspartylphosphate" evidence="6">
    <location>
        <position position="54"/>
    </location>
</feature>
<reference evidence="11" key="1">
    <citation type="submission" date="2016-10" db="EMBL/GenBank/DDBJ databases">
        <authorList>
            <person name="Varghese N."/>
            <person name="Submissions S."/>
        </authorList>
    </citation>
    <scope>NUCLEOTIDE SEQUENCE [LARGE SCALE GENOMIC DNA]</scope>
    <source>
        <strain evidence="11">NLAE-zl-G277</strain>
    </source>
</reference>
<proteinExistence type="predicted"/>
<dbReference type="RefSeq" id="WP_227168981.1">
    <property type="nucleotide sequence ID" value="NZ_CAKXUV010000001.1"/>
</dbReference>
<dbReference type="GO" id="GO:0005829">
    <property type="term" value="C:cytosol"/>
    <property type="evidence" value="ECO:0007669"/>
    <property type="project" value="TreeGrafter"/>
</dbReference>
<keyword evidence="4" id="KW-0804">Transcription</keyword>
<evidence type="ECO:0000256" key="3">
    <source>
        <dbReference type="ARBA" id="ARBA00023125"/>
    </source>
</evidence>
<feature type="domain" description="Response regulatory" evidence="8">
    <location>
        <begin position="5"/>
        <end position="119"/>
    </location>
</feature>
<evidence type="ECO:0000259" key="8">
    <source>
        <dbReference type="PROSITE" id="PS50110"/>
    </source>
</evidence>
<dbReference type="GO" id="GO:0006355">
    <property type="term" value="P:regulation of DNA-templated transcription"/>
    <property type="evidence" value="ECO:0007669"/>
    <property type="project" value="InterPro"/>
</dbReference>
<keyword evidence="3 7" id="KW-0238">DNA-binding</keyword>
<dbReference type="GeneID" id="93277986"/>
<evidence type="ECO:0000256" key="6">
    <source>
        <dbReference type="PROSITE-ProRule" id="PRU00169"/>
    </source>
</evidence>
<dbReference type="PROSITE" id="PS50110">
    <property type="entry name" value="RESPONSE_REGULATORY"/>
    <property type="match status" value="1"/>
</dbReference>
<evidence type="ECO:0000313" key="10">
    <source>
        <dbReference type="EMBL" id="SES96683.1"/>
    </source>
</evidence>
<keyword evidence="2" id="KW-0805">Transcription regulation</keyword>
<evidence type="ECO:0000313" key="11">
    <source>
        <dbReference type="Proteomes" id="UP000198508"/>
    </source>
</evidence>
<feature type="domain" description="OmpR/PhoB-type" evidence="9">
    <location>
        <begin position="130"/>
        <end position="228"/>
    </location>
</feature>
<dbReference type="PANTHER" id="PTHR48111">
    <property type="entry name" value="REGULATOR OF RPOS"/>
    <property type="match status" value="1"/>
</dbReference>
<dbReference type="InterPro" id="IPR001867">
    <property type="entry name" value="OmpR/PhoB-type_DNA-bd"/>
</dbReference>
<evidence type="ECO:0000256" key="1">
    <source>
        <dbReference type="ARBA" id="ARBA00018672"/>
    </source>
</evidence>
<dbReference type="PROSITE" id="PS51755">
    <property type="entry name" value="OMPR_PHOB"/>
    <property type="match status" value="1"/>
</dbReference>
<dbReference type="GO" id="GO:0000156">
    <property type="term" value="F:phosphorelay response regulator activity"/>
    <property type="evidence" value="ECO:0007669"/>
    <property type="project" value="TreeGrafter"/>
</dbReference>
<dbReference type="Gene3D" id="3.40.50.2300">
    <property type="match status" value="1"/>
</dbReference>
<comment type="function">
    <text evidence="5">May play the central regulatory role in sporulation. It may be an element of the effector pathway responsible for the activation of sporulation genes in response to nutritional stress. Spo0A may act in concert with spo0H (a sigma factor) to control the expression of some genes that are critical to the sporulation process.</text>
</comment>
<dbReference type="InterPro" id="IPR036388">
    <property type="entry name" value="WH-like_DNA-bd_sf"/>
</dbReference>
<dbReference type="SMART" id="SM00448">
    <property type="entry name" value="REC"/>
    <property type="match status" value="1"/>
</dbReference>
<dbReference type="Pfam" id="PF00072">
    <property type="entry name" value="Response_reg"/>
    <property type="match status" value="1"/>
</dbReference>
<gene>
    <name evidence="10" type="ORF">SAMN05216313_101159</name>
</gene>
<evidence type="ECO:0000256" key="4">
    <source>
        <dbReference type="ARBA" id="ARBA00023163"/>
    </source>
</evidence>
<dbReference type="GO" id="GO:0000976">
    <property type="term" value="F:transcription cis-regulatory region binding"/>
    <property type="evidence" value="ECO:0007669"/>
    <property type="project" value="TreeGrafter"/>
</dbReference>
<dbReference type="STRING" id="460384.SAMN05216313_101159"/>
<keyword evidence="11" id="KW-1185">Reference proteome</keyword>
<dbReference type="AlphaFoldDB" id="A0A1I0ASE7"/>